<feature type="domain" description="HNH nuclease" evidence="1">
    <location>
        <begin position="25"/>
        <end position="67"/>
    </location>
</feature>
<reference evidence="3 4" key="1">
    <citation type="submission" date="2018-09" db="EMBL/GenBank/DDBJ databases">
        <authorList>
            <person name="Somerville V."/>
        </authorList>
    </citation>
    <scope>NUCLEOTIDE SEQUENCE [LARGE SCALE GENOMIC DNA]</scope>
</reference>
<proteinExistence type="predicted"/>
<keyword evidence="4" id="KW-1185">Reference proteome</keyword>
<dbReference type="InterPro" id="IPR054307">
    <property type="entry name" value="I-HmuI_NUMOD-like"/>
</dbReference>
<dbReference type="InterPro" id="IPR044925">
    <property type="entry name" value="His-Me_finger_sf"/>
</dbReference>
<dbReference type="EMBL" id="CP031026">
    <property type="protein sequence ID" value="AZA17335.1"/>
    <property type="molecule type" value="Genomic_DNA"/>
</dbReference>
<protein>
    <submittedName>
        <fullName evidence="3">HNH homing endonuclease</fullName>
    </submittedName>
</protein>
<gene>
    <name evidence="3" type="ORF">DQL93_0780</name>
</gene>
<dbReference type="Pfam" id="PF22083">
    <property type="entry name" value="I-HmuI_NUMOD-like"/>
    <property type="match status" value="1"/>
</dbReference>
<sequence length="160" mass="18477">MKQRCDRNGCMRVHFQVNGKQVTLLVHRAVATSFLPNPDNLPEINHKDNDPANNFVSNLEWCTREYNISYREKHGKACNRPVIAVNPKTGEVLWFESHSEAARQLDVYVENISNVIKGRYNKTGGYWFCDAEEKTVEKTRVKFGDDVADKVEELINNNYN</sequence>
<dbReference type="GO" id="GO:0004519">
    <property type="term" value="F:endonuclease activity"/>
    <property type="evidence" value="ECO:0007669"/>
    <property type="project" value="UniProtKB-KW"/>
</dbReference>
<dbReference type="SUPFAM" id="SSF64496">
    <property type="entry name" value="DNA-binding domain of intron-encoded endonucleases"/>
    <property type="match status" value="1"/>
</dbReference>
<name>A0A3G6JGX8_9CAUD</name>
<dbReference type="Proteomes" id="UP000274035">
    <property type="component" value="Segment"/>
</dbReference>
<keyword evidence="3" id="KW-0378">Hydrolase</keyword>
<feature type="domain" description="DNA endonuclease I-HmuI-like NUMOD-like" evidence="2">
    <location>
        <begin position="84"/>
        <end position="128"/>
    </location>
</feature>
<evidence type="ECO:0000259" key="2">
    <source>
        <dbReference type="Pfam" id="PF22083"/>
    </source>
</evidence>
<evidence type="ECO:0000313" key="4">
    <source>
        <dbReference type="Proteomes" id="UP000274035"/>
    </source>
</evidence>
<dbReference type="SUPFAM" id="SSF54060">
    <property type="entry name" value="His-Me finger endonucleases"/>
    <property type="match status" value="1"/>
</dbReference>
<keyword evidence="3" id="KW-0255">Endonuclease</keyword>
<dbReference type="InterPro" id="IPR036388">
    <property type="entry name" value="WH-like_DNA-bd_sf"/>
</dbReference>
<dbReference type="Gene3D" id="1.10.10.10">
    <property type="entry name" value="Winged helix-like DNA-binding domain superfamily/Winged helix DNA-binding domain"/>
    <property type="match status" value="1"/>
</dbReference>
<dbReference type="InterPro" id="IPR003615">
    <property type="entry name" value="HNH_nuc"/>
</dbReference>
<evidence type="ECO:0000313" key="3">
    <source>
        <dbReference type="EMBL" id="AZA17335.1"/>
    </source>
</evidence>
<dbReference type="Gene3D" id="3.90.75.20">
    <property type="match status" value="1"/>
</dbReference>
<keyword evidence="3" id="KW-0540">Nuclease</keyword>
<evidence type="ECO:0000259" key="1">
    <source>
        <dbReference type="Pfam" id="PF13392"/>
    </source>
</evidence>
<organism evidence="3 4">
    <name type="scientific">Lactobacillus phage ViSo-2018a</name>
    <dbReference type="NCBI Taxonomy" id="2267607"/>
    <lineage>
        <taxon>Viruses</taxon>
        <taxon>Duplodnaviria</taxon>
        <taxon>Heunggongvirae</taxon>
        <taxon>Uroviricota</taxon>
        <taxon>Caudoviricetes</taxon>
        <taxon>Tybeckvirinae</taxon>
        <taxon>Lidleunavirus</taxon>
        <taxon>Lidleunavirus ViSo2018a</taxon>
    </lineage>
</organism>
<accession>A0A3G6JGX8</accession>
<dbReference type="Pfam" id="PF13392">
    <property type="entry name" value="HNH_3"/>
    <property type="match status" value="1"/>
</dbReference>